<feature type="region of interest" description="Disordered" evidence="2">
    <location>
        <begin position="1"/>
        <end position="23"/>
    </location>
</feature>
<dbReference type="GO" id="GO:0005096">
    <property type="term" value="F:GTPase activator activity"/>
    <property type="evidence" value="ECO:0007669"/>
    <property type="project" value="UniProtKB-KW"/>
</dbReference>
<dbReference type="AlphaFoldDB" id="A0A0B2UIK4"/>
<dbReference type="OMA" id="IYDIPKC"/>
<dbReference type="OrthoDB" id="5572587at2759"/>
<dbReference type="PANTHER" id="PTHR10194:SF60">
    <property type="entry name" value="RAS GTPASE-ACTIVATING PROTEIN RASKOL"/>
    <property type="match status" value="1"/>
</dbReference>
<evidence type="ECO:0000259" key="3">
    <source>
        <dbReference type="PROSITE" id="PS50018"/>
    </source>
</evidence>
<reference evidence="4 6" key="1">
    <citation type="submission" date="2014-11" db="EMBL/GenBank/DDBJ databases">
        <title>Genetic blueprint of the zoonotic pathogen Toxocara canis.</title>
        <authorList>
            <person name="Zhu X.-Q."/>
            <person name="Korhonen P.K."/>
            <person name="Cai H."/>
            <person name="Young N.D."/>
            <person name="Nejsum P."/>
            <person name="von Samson-Himmelstjerna G."/>
            <person name="Boag P.R."/>
            <person name="Tan P."/>
            <person name="Li Q."/>
            <person name="Min J."/>
            <person name="Yang Y."/>
            <person name="Wang X."/>
            <person name="Fang X."/>
            <person name="Hall R.S."/>
            <person name="Hofmann A."/>
            <person name="Sternberg P.W."/>
            <person name="Jex A.R."/>
            <person name="Gasser R.B."/>
        </authorList>
    </citation>
    <scope>NUCLEOTIDE SEQUENCE [LARGE SCALE GENOMIC DNA]</scope>
    <source>
        <strain evidence="4">PN_DK_2014</strain>
    </source>
</reference>
<dbReference type="InterPro" id="IPR039360">
    <property type="entry name" value="Ras_GTPase"/>
</dbReference>
<dbReference type="EMBL" id="JPKZ01022847">
    <property type="protein sequence ID" value="KHN70906.1"/>
    <property type="molecule type" value="Genomic_DNA"/>
</dbReference>
<feature type="compositionally biased region" description="Polar residues" evidence="2">
    <location>
        <begin position="621"/>
        <end position="635"/>
    </location>
</feature>
<dbReference type="InterPro" id="IPR008936">
    <property type="entry name" value="Rho_GTPase_activation_prot"/>
</dbReference>
<feature type="compositionally biased region" description="Low complexity" evidence="2">
    <location>
        <begin position="570"/>
        <end position="587"/>
    </location>
</feature>
<dbReference type="PROSITE" id="PS00509">
    <property type="entry name" value="RAS_GTPASE_ACTIV_1"/>
    <property type="match status" value="1"/>
</dbReference>
<dbReference type="Proteomes" id="UP000031036">
    <property type="component" value="Unassembled WGS sequence"/>
</dbReference>
<dbReference type="InterPro" id="IPR001936">
    <property type="entry name" value="RasGAP_dom"/>
</dbReference>
<feature type="compositionally biased region" description="Low complexity" evidence="2">
    <location>
        <begin position="888"/>
        <end position="900"/>
    </location>
</feature>
<organism evidence="4 6">
    <name type="scientific">Toxocara canis</name>
    <name type="common">Canine roundworm</name>
    <dbReference type="NCBI Taxonomy" id="6265"/>
    <lineage>
        <taxon>Eukaryota</taxon>
        <taxon>Metazoa</taxon>
        <taxon>Ecdysozoa</taxon>
        <taxon>Nematoda</taxon>
        <taxon>Chromadorea</taxon>
        <taxon>Rhabditida</taxon>
        <taxon>Spirurina</taxon>
        <taxon>Ascaridomorpha</taxon>
        <taxon>Ascaridoidea</taxon>
        <taxon>Toxocaridae</taxon>
        <taxon>Toxocara</taxon>
    </lineage>
</organism>
<dbReference type="EMBL" id="UYWY01021615">
    <property type="protein sequence ID" value="VDM44534.1"/>
    <property type="molecule type" value="Genomic_DNA"/>
</dbReference>
<dbReference type="STRING" id="6265.A0A0B2UIK4"/>
<dbReference type="PANTHER" id="PTHR10194">
    <property type="entry name" value="RAS GTPASE-ACTIVATING PROTEINS"/>
    <property type="match status" value="1"/>
</dbReference>
<feature type="compositionally biased region" description="Polar residues" evidence="2">
    <location>
        <begin position="864"/>
        <end position="882"/>
    </location>
</feature>
<feature type="region of interest" description="Disordered" evidence="2">
    <location>
        <begin position="424"/>
        <end position="455"/>
    </location>
</feature>
<evidence type="ECO:0000313" key="6">
    <source>
        <dbReference type="Proteomes" id="UP000031036"/>
    </source>
</evidence>
<protein>
    <submittedName>
        <fullName evidence="4">Ras GTPase-activating protein gap-2</fullName>
    </submittedName>
</protein>
<evidence type="ECO:0000313" key="5">
    <source>
        <dbReference type="EMBL" id="VDM44534.1"/>
    </source>
</evidence>
<feature type="compositionally biased region" description="Low complexity" evidence="2">
    <location>
        <begin position="641"/>
        <end position="660"/>
    </location>
</feature>
<feature type="region of interest" description="Disordered" evidence="2">
    <location>
        <begin position="562"/>
        <end position="672"/>
    </location>
</feature>
<keyword evidence="6" id="KW-1185">Reference proteome</keyword>
<dbReference type="PROSITE" id="PS50018">
    <property type="entry name" value="RAS_GTPASE_ACTIV_2"/>
    <property type="match status" value="1"/>
</dbReference>
<evidence type="ECO:0000256" key="2">
    <source>
        <dbReference type="SAM" id="MobiDB-lite"/>
    </source>
</evidence>
<gene>
    <name evidence="4" type="primary">gap-2</name>
    <name evidence="4" type="ORF">Tcan_12051</name>
    <name evidence="5" type="ORF">TCNE_LOCUS13213</name>
</gene>
<feature type="domain" description="Ras-GAP" evidence="3">
    <location>
        <begin position="133"/>
        <end position="327"/>
    </location>
</feature>
<keyword evidence="1" id="KW-0343">GTPase activation</keyword>
<dbReference type="InterPro" id="IPR023152">
    <property type="entry name" value="RasGAP_CS"/>
</dbReference>
<sequence length="916" mass="102090">MVLTSETRADSINTASELRSTSGTNSASDQLIIARRPRWRLRSPWSFEIARNYLKIRTLFWVYYRYTVTASSDGSKLPGLGKDKSEAAAIRIKARYQSVDILPIYMYDELVRFLRLHYLPLCLALEPLLGVRAKEDFATALVRVMHKQRMAKEFLCDLIMSEVDVLDNEHLMFRGNSLATKAMEAYMKLVADEYLKETLGDFVKSVLESTENCEVDPLKMVGNSQATLEKNRQHLMFNVQAAWGKIVNNTSCFPAELRDIFDSIRHRLEKADRRDLADTLISSSIFLRFLCPAILSPSLFNLVSEYPSGPAARNLTLIAKTLQTLANFTKFGGKEHYMEFMNEFVTREWDNMHHYLMRISTASSRSDKQTTSNDWDACVDLGKEISLLHSYLDEIWTQQVHEQAVVQSRNLEDLRKILSKLDMRRQGGGDSSSDLRDYDSHSAQSPASDYDNAGVLRSRNHNVPAYPYVHGTGQAQVMSRSTPASHLGTNDDYVLDIALLNDSLAVRQAGIFVQQHRSAQHKNQRQPVETSPREHSGHRNSSTLHYPIDEEGRARLTAYHNTESSNGAATTSSSVSRTSTKSYSTSTTDRRNDDDTDSDDAVGPQARHTRPPRKGKRRMNGASSRNETPTRTTIVAPQPPSSGYQSQNHSSSLSSSNSSSPVERSTIAAASEPQSALKIANKMFSSHTTMPSTSYPPTYEQLVKDVRTTIDDSCPPAPPNDSVPYHKTSSFPSTSDSAAVHDVGKCSLPRTNPHYSGRSSCGTAANVGVVKPTLIDVGIDSDAGVVSASPARAGALIENNNDVKEYDDVWAIAEQRANMSDRWMNFNSHDVILRQSQQEIIEQQKREIMRLMKENEELKKHVAAQQNTSQKQTSIASRTVDSQPFADSGASEDSYDSLSSFSDHAATLPQKAATHC</sequence>
<feature type="compositionally biased region" description="Basic and acidic residues" evidence="2">
    <location>
        <begin position="424"/>
        <end position="440"/>
    </location>
</feature>
<dbReference type="CDD" id="cd05136">
    <property type="entry name" value="RasGAP_DAB2IP"/>
    <property type="match status" value="1"/>
</dbReference>
<evidence type="ECO:0000256" key="1">
    <source>
        <dbReference type="ARBA" id="ARBA00022468"/>
    </source>
</evidence>
<dbReference type="SMART" id="SM00323">
    <property type="entry name" value="RasGAP"/>
    <property type="match status" value="1"/>
</dbReference>
<feature type="compositionally biased region" description="Basic residues" evidence="2">
    <location>
        <begin position="607"/>
        <end position="619"/>
    </location>
</feature>
<name>A0A0B2UIK4_TOXCA</name>
<dbReference type="Pfam" id="PF00616">
    <property type="entry name" value="RasGAP"/>
    <property type="match status" value="1"/>
</dbReference>
<proteinExistence type="predicted"/>
<feature type="region of interest" description="Disordered" evidence="2">
    <location>
        <begin position="515"/>
        <end position="548"/>
    </location>
</feature>
<evidence type="ECO:0000313" key="4">
    <source>
        <dbReference type="EMBL" id="KHN70906.1"/>
    </source>
</evidence>
<reference evidence="5" key="2">
    <citation type="submission" date="2018-11" db="EMBL/GenBank/DDBJ databases">
        <authorList>
            <consortium name="Pathogen Informatics"/>
        </authorList>
    </citation>
    <scope>NUCLEOTIDE SEQUENCE [LARGE SCALE GENOMIC DNA]</scope>
</reference>
<accession>A0A0B2UIK4</accession>
<dbReference type="SUPFAM" id="SSF48350">
    <property type="entry name" value="GTPase activation domain, GAP"/>
    <property type="match status" value="1"/>
</dbReference>
<dbReference type="Gene3D" id="1.10.506.10">
    <property type="entry name" value="GTPase Activation - p120gap, domain 1"/>
    <property type="match status" value="2"/>
</dbReference>
<feature type="region of interest" description="Disordered" evidence="2">
    <location>
        <begin position="861"/>
        <end position="900"/>
    </location>
</feature>